<feature type="compositionally biased region" description="Low complexity" evidence="1">
    <location>
        <begin position="129"/>
        <end position="141"/>
    </location>
</feature>
<organism evidence="3 4">
    <name type="scientific">Leucobacter soli</name>
    <dbReference type="NCBI Taxonomy" id="2812850"/>
    <lineage>
        <taxon>Bacteria</taxon>
        <taxon>Bacillati</taxon>
        <taxon>Actinomycetota</taxon>
        <taxon>Actinomycetes</taxon>
        <taxon>Micrococcales</taxon>
        <taxon>Microbacteriaceae</taxon>
        <taxon>Leucobacter</taxon>
    </lineage>
</organism>
<evidence type="ECO:0000256" key="1">
    <source>
        <dbReference type="SAM" id="MobiDB-lite"/>
    </source>
</evidence>
<name>A0A916NWT8_9MICO</name>
<dbReference type="InterPro" id="IPR041494">
    <property type="entry name" value="PIN7"/>
</dbReference>
<evidence type="ECO:0000313" key="4">
    <source>
        <dbReference type="Proteomes" id="UP000693892"/>
    </source>
</evidence>
<gene>
    <name evidence="3" type="ORF">LEUCIP111803_02303</name>
</gene>
<dbReference type="Pfam" id="PF18475">
    <property type="entry name" value="PIN7"/>
    <property type="match status" value="1"/>
</dbReference>
<comment type="caution">
    <text evidence="3">The sequence shown here is derived from an EMBL/GenBank/DDBJ whole genome shotgun (WGS) entry which is preliminary data.</text>
</comment>
<dbReference type="Proteomes" id="UP000693892">
    <property type="component" value="Unassembled WGS sequence"/>
</dbReference>
<feature type="compositionally biased region" description="Low complexity" evidence="1">
    <location>
        <begin position="148"/>
        <end position="161"/>
    </location>
</feature>
<dbReference type="EMBL" id="CAJVAP010000033">
    <property type="protein sequence ID" value="CAG7619573.1"/>
    <property type="molecule type" value="Genomic_DNA"/>
</dbReference>
<feature type="domain" description="PIN-like" evidence="2">
    <location>
        <begin position="5"/>
        <end position="111"/>
    </location>
</feature>
<dbReference type="RefSeq" id="WP_218116232.1">
    <property type="nucleotide sequence ID" value="NZ_CAJVAP010000033.1"/>
</dbReference>
<keyword evidence="4" id="KW-1185">Reference proteome</keyword>
<sequence length="232" mass="25300">MTTYLIDFENTSYHGFEGYEKLDGGDTVVVFLGAKSAGAGIPVELVKTMTGLGKRATVLWKQSTRTAKNYLDMQLATYLGSLIGNPTIDEKNFVIVSKDQDFQAVLDYWENRRRTTTIEIRPTIAARVEAPASASPASAHAPMPPKAPAAKATLTKRPPTARASETTKKAVRAAVKDLELKPAHYTVIYNSLALATSLQELHIRLTQGAQTAGPEIYKKVKHLYTGTNAADY</sequence>
<evidence type="ECO:0000313" key="3">
    <source>
        <dbReference type="EMBL" id="CAG7619573.1"/>
    </source>
</evidence>
<proteinExistence type="predicted"/>
<feature type="region of interest" description="Disordered" evidence="1">
    <location>
        <begin position="129"/>
        <end position="168"/>
    </location>
</feature>
<reference evidence="3" key="1">
    <citation type="submission" date="2021-06" db="EMBL/GenBank/DDBJ databases">
        <authorList>
            <person name="Criscuolo A."/>
        </authorList>
    </citation>
    <scope>NUCLEOTIDE SEQUENCE</scope>
    <source>
        <strain evidence="3">CIP111803</strain>
    </source>
</reference>
<evidence type="ECO:0000259" key="2">
    <source>
        <dbReference type="Pfam" id="PF18475"/>
    </source>
</evidence>
<protein>
    <recommendedName>
        <fullName evidence="2">PIN-like domain-containing protein</fullName>
    </recommendedName>
</protein>
<accession>A0A916NWT8</accession>
<dbReference type="AlphaFoldDB" id="A0A916NWT8"/>